<dbReference type="STRING" id="13616.ENSMODP00000005604"/>
<dbReference type="InParanoid" id="F6R5L7"/>
<dbReference type="OrthoDB" id="5981837at2759"/>
<name>F6R5L7_MONDO</name>
<feature type="compositionally biased region" description="Low complexity" evidence="1">
    <location>
        <begin position="375"/>
        <end position="387"/>
    </location>
</feature>
<dbReference type="Bgee" id="ENSMODG00000004546">
    <property type="expression patterns" value="Expressed in spinal cord and 16 other cell types or tissues"/>
</dbReference>
<sequence>MAVQAAILSPHHFIPFCFPGSPGALGMDFGDLDKGCCYEEDEAGGTGAALLGEAVAAEGADGGGGGGDFREATRDLLSFIDSASSNIKLALDKPVKSKRKVNHRKYLQKQIKRCTGMMTSSPASASGPAPSASPSPGPAAAVSVGALEAPTKRPPSASPAAPGTQSKAPPKREGSQAAASLQSKSLAALFDSLHQVRGGGGEKGGAGTLAAVTGGGGGGGSGGAGVEGGVPAVAPPGAGGNKKVPLRNRNLPPSFFTEPSRAGSCGPSGGGVTLRELEKGGEAVEFFELLGPDYCAGGEVGGLLPSEPLDLFPAAVRPPQELEHILYDPHPTLVAGLLYSEPWSTPCPPAKKPAPVSNRGGGGLTLNETLRPLYSSTSDSAASSLSSPGGEDTAGHLTPFSQFFPDCALPTPPPPHQMPYDYGVGYSRVAYSGL</sequence>
<feature type="region of interest" description="Disordered" evidence="1">
    <location>
        <begin position="348"/>
        <end position="397"/>
    </location>
</feature>
<dbReference type="InterPro" id="IPR029359">
    <property type="entry name" value="FAM181"/>
</dbReference>
<evidence type="ECO:0000313" key="2">
    <source>
        <dbReference type="Ensembl" id="ENSMODP00000005604.4"/>
    </source>
</evidence>
<dbReference type="AlphaFoldDB" id="F6R5L7"/>
<feature type="compositionally biased region" description="Low complexity" evidence="1">
    <location>
        <begin position="120"/>
        <end position="130"/>
    </location>
</feature>
<evidence type="ECO:0000313" key="3">
    <source>
        <dbReference type="Proteomes" id="UP000002280"/>
    </source>
</evidence>
<dbReference type="GeneID" id="100026644"/>
<dbReference type="OMA" id="PNFFTDC"/>
<dbReference type="HOGENOM" id="CLU_055561_0_0_1"/>
<dbReference type="InterPro" id="IPR053819">
    <property type="entry name" value="TEADIR3_omega_loop"/>
</dbReference>
<dbReference type="eggNOG" id="ENOG502QS8E">
    <property type="taxonomic scope" value="Eukaryota"/>
</dbReference>
<protein>
    <submittedName>
        <fullName evidence="2">Family with sequence similarity 181 member B</fullName>
    </submittedName>
</protein>
<reference evidence="2 3" key="1">
    <citation type="journal article" date="2007" name="Nature">
        <title>Genome of the marsupial Monodelphis domestica reveals innovation in non-coding sequences.</title>
        <authorList>
            <person name="Mikkelsen T.S."/>
            <person name="Wakefield M.J."/>
            <person name="Aken B."/>
            <person name="Amemiya C.T."/>
            <person name="Chang J.L."/>
            <person name="Duke S."/>
            <person name="Garber M."/>
            <person name="Gentles A.J."/>
            <person name="Goodstadt L."/>
            <person name="Heger A."/>
            <person name="Jurka J."/>
            <person name="Kamal M."/>
            <person name="Mauceli E."/>
            <person name="Searle S.M."/>
            <person name="Sharpe T."/>
            <person name="Baker M.L."/>
            <person name="Batzer M.A."/>
            <person name="Benos P.V."/>
            <person name="Belov K."/>
            <person name="Clamp M."/>
            <person name="Cook A."/>
            <person name="Cuff J."/>
            <person name="Das R."/>
            <person name="Davidow L."/>
            <person name="Deakin J.E."/>
            <person name="Fazzari M.J."/>
            <person name="Glass J.L."/>
            <person name="Grabherr M."/>
            <person name="Greally J.M."/>
            <person name="Gu W."/>
            <person name="Hore T.A."/>
            <person name="Huttley G.A."/>
            <person name="Kleber M."/>
            <person name="Jirtle R.L."/>
            <person name="Koina E."/>
            <person name="Lee J.T."/>
            <person name="Mahony S."/>
            <person name="Marra M.A."/>
            <person name="Miller R.D."/>
            <person name="Nicholls R.D."/>
            <person name="Oda M."/>
            <person name="Papenfuss A.T."/>
            <person name="Parra Z.E."/>
            <person name="Pollock D.D."/>
            <person name="Ray D.A."/>
            <person name="Schein J.E."/>
            <person name="Speed T.P."/>
            <person name="Thompson K."/>
            <person name="VandeBerg J.L."/>
            <person name="Wade C.M."/>
            <person name="Walker J.A."/>
            <person name="Waters P.D."/>
            <person name="Webber C."/>
            <person name="Weidman J.R."/>
            <person name="Xie X."/>
            <person name="Zody M.C."/>
            <person name="Baldwin J."/>
            <person name="Abdouelleil A."/>
            <person name="Abdulkadir J."/>
            <person name="Abebe A."/>
            <person name="Abera B."/>
            <person name="Abreu J."/>
            <person name="Acer S.C."/>
            <person name="Aftuck L."/>
            <person name="Alexander A."/>
            <person name="An P."/>
            <person name="Anderson E."/>
            <person name="Anderson S."/>
            <person name="Arachi H."/>
            <person name="Azer M."/>
            <person name="Bachantsang P."/>
            <person name="Barry A."/>
            <person name="Bayul T."/>
            <person name="Berlin A."/>
            <person name="Bessette D."/>
            <person name="Bloom T."/>
            <person name="Bloom T."/>
            <person name="Boguslavskiy L."/>
            <person name="Bonnet C."/>
            <person name="Boukhgalter B."/>
            <person name="Bourzgui I."/>
            <person name="Brown A."/>
            <person name="Cahill P."/>
            <person name="Channer S."/>
            <person name="Cheshatsang Y."/>
            <person name="Chuda L."/>
            <person name="Citroen M."/>
            <person name="Collymore A."/>
            <person name="Cooke P."/>
            <person name="Costello M."/>
            <person name="D'Aco K."/>
            <person name="Daza R."/>
            <person name="De Haan G."/>
            <person name="DeGray S."/>
            <person name="DeMaso C."/>
            <person name="Dhargay N."/>
            <person name="Dooley K."/>
            <person name="Dooley E."/>
            <person name="Doricent M."/>
            <person name="Dorje P."/>
            <person name="Dorjee K."/>
            <person name="Dupes A."/>
            <person name="Elong R."/>
            <person name="Falk J."/>
            <person name="Farina A."/>
            <person name="Faro S."/>
            <person name="Ferguson D."/>
            <person name="Fisher S."/>
            <person name="Foley C.D."/>
            <person name="Franke A."/>
            <person name="Friedrich D."/>
            <person name="Gadbois L."/>
            <person name="Gearin G."/>
            <person name="Gearin C.R."/>
            <person name="Giannoukos G."/>
            <person name="Goode T."/>
            <person name="Graham J."/>
            <person name="Grandbois E."/>
            <person name="Grewal S."/>
            <person name="Gyaltsen K."/>
            <person name="Hafez N."/>
            <person name="Hagos B."/>
            <person name="Hall J."/>
            <person name="Henson C."/>
            <person name="Hollinger A."/>
            <person name="Honan T."/>
            <person name="Huard M.D."/>
            <person name="Hughes L."/>
            <person name="Hurhula B."/>
            <person name="Husby M.E."/>
            <person name="Kamat A."/>
            <person name="Kanga B."/>
            <person name="Kashin S."/>
            <person name="Khazanovich D."/>
            <person name="Kisner P."/>
            <person name="Lance K."/>
            <person name="Lara M."/>
            <person name="Lee W."/>
            <person name="Lennon N."/>
            <person name="Letendre F."/>
            <person name="LeVine R."/>
            <person name="Lipovsky A."/>
            <person name="Liu X."/>
            <person name="Liu J."/>
            <person name="Liu S."/>
            <person name="Lokyitsang T."/>
            <person name="Lokyitsang Y."/>
            <person name="Lubonja R."/>
            <person name="Lui A."/>
            <person name="MacDonald P."/>
            <person name="Magnisalis V."/>
            <person name="Maru K."/>
            <person name="Matthews C."/>
            <person name="McCusker W."/>
            <person name="McDonough S."/>
            <person name="Mehta T."/>
            <person name="Meldrim J."/>
            <person name="Meneus L."/>
            <person name="Mihai O."/>
            <person name="Mihalev A."/>
            <person name="Mihova T."/>
            <person name="Mittelman R."/>
            <person name="Mlenga V."/>
            <person name="Montmayeur A."/>
            <person name="Mulrain L."/>
            <person name="Navidi A."/>
            <person name="Naylor J."/>
            <person name="Negash T."/>
            <person name="Nguyen T."/>
            <person name="Nguyen N."/>
            <person name="Nicol R."/>
            <person name="Norbu C."/>
            <person name="Norbu N."/>
            <person name="Novod N."/>
            <person name="O'Neill B."/>
            <person name="Osman S."/>
            <person name="Markiewicz E."/>
            <person name="Oyono O.L."/>
            <person name="Patti C."/>
            <person name="Phunkhang P."/>
            <person name="Pierre F."/>
            <person name="Priest M."/>
            <person name="Raghuraman S."/>
            <person name="Rege F."/>
            <person name="Reyes R."/>
            <person name="Rise C."/>
            <person name="Rogov P."/>
            <person name="Ross K."/>
            <person name="Ryan E."/>
            <person name="Settipalli S."/>
            <person name="Shea T."/>
            <person name="Sherpa N."/>
            <person name="Shi L."/>
            <person name="Shih D."/>
            <person name="Sparrow T."/>
            <person name="Spaulding J."/>
            <person name="Stalker J."/>
            <person name="Stange-Thomann N."/>
            <person name="Stavropoulos S."/>
            <person name="Stone C."/>
            <person name="Strader C."/>
            <person name="Tesfaye S."/>
            <person name="Thomson T."/>
            <person name="Thoulutsang Y."/>
            <person name="Thoulutsang D."/>
            <person name="Topham K."/>
            <person name="Topping I."/>
            <person name="Tsamla T."/>
            <person name="Vassiliev H."/>
            <person name="Vo A."/>
            <person name="Wangchuk T."/>
            <person name="Wangdi T."/>
            <person name="Weiand M."/>
            <person name="Wilkinson J."/>
            <person name="Wilson A."/>
            <person name="Yadav S."/>
            <person name="Young G."/>
            <person name="Yu Q."/>
            <person name="Zembek L."/>
            <person name="Zhong D."/>
            <person name="Zimmer A."/>
            <person name="Zwirko Z."/>
            <person name="Jaffe D.B."/>
            <person name="Alvarez P."/>
            <person name="Brockman W."/>
            <person name="Butler J."/>
            <person name="Chin C."/>
            <person name="Gnerre S."/>
            <person name="MacCallum I."/>
            <person name="Graves J.A."/>
            <person name="Ponting C.P."/>
            <person name="Breen M."/>
            <person name="Samollow P.B."/>
            <person name="Lander E.S."/>
            <person name="Lindblad-Toh K."/>
        </authorList>
    </citation>
    <scope>NUCLEOTIDE SEQUENCE [LARGE SCALE GENOMIC DNA]</scope>
</reference>
<dbReference type="CTD" id="220382"/>
<dbReference type="Ensembl" id="ENSMODT00000005723.4">
    <property type="protein sequence ID" value="ENSMODP00000005604.4"/>
    <property type="gene ID" value="ENSMODG00000004546.4"/>
</dbReference>
<organism evidence="2 3">
    <name type="scientific">Monodelphis domestica</name>
    <name type="common">Gray short-tailed opossum</name>
    <dbReference type="NCBI Taxonomy" id="13616"/>
    <lineage>
        <taxon>Eukaryota</taxon>
        <taxon>Metazoa</taxon>
        <taxon>Chordata</taxon>
        <taxon>Craniata</taxon>
        <taxon>Vertebrata</taxon>
        <taxon>Euteleostomi</taxon>
        <taxon>Mammalia</taxon>
        <taxon>Metatheria</taxon>
        <taxon>Didelphimorphia</taxon>
        <taxon>Didelphidae</taxon>
        <taxon>Monodelphis</taxon>
    </lineage>
</organism>
<proteinExistence type="predicted"/>
<reference evidence="2" key="3">
    <citation type="submission" date="2025-09" db="UniProtKB">
        <authorList>
            <consortium name="Ensembl"/>
        </authorList>
    </citation>
    <scope>IDENTIFICATION</scope>
</reference>
<dbReference type="PANTHER" id="PTHR33766:SF2">
    <property type="entry name" value="PROTEIN FAM181B"/>
    <property type="match status" value="1"/>
</dbReference>
<gene>
    <name evidence="2" type="primary">FAM181B</name>
</gene>
<dbReference type="Proteomes" id="UP000002280">
    <property type="component" value="Chromosome 4"/>
</dbReference>
<accession>F6R5L7</accession>
<dbReference type="PANTHER" id="PTHR33766">
    <property type="entry name" value="PROTEIN FAM181B"/>
    <property type="match status" value="1"/>
</dbReference>
<feature type="region of interest" description="Disordered" evidence="1">
    <location>
        <begin position="118"/>
        <end position="180"/>
    </location>
</feature>
<dbReference type="Pfam" id="PF15238">
    <property type="entry name" value="TEADIR3"/>
    <property type="match status" value="1"/>
</dbReference>
<evidence type="ECO:0000256" key="1">
    <source>
        <dbReference type="SAM" id="MobiDB-lite"/>
    </source>
</evidence>
<dbReference type="GeneTree" id="ENSGT00940000154730"/>
<keyword evidence="3" id="KW-1185">Reference proteome</keyword>
<dbReference type="KEGG" id="mdo:100026644"/>
<reference evidence="2" key="2">
    <citation type="submission" date="2025-08" db="UniProtKB">
        <authorList>
            <consortium name="Ensembl"/>
        </authorList>
    </citation>
    <scope>IDENTIFICATION</scope>
</reference>